<dbReference type="EMBL" id="NQVE01000015">
    <property type="protein sequence ID" value="RAL54188.1"/>
    <property type="molecule type" value="Genomic_DNA"/>
</dbReference>
<gene>
    <name evidence="4" type="ORF">DM860_004659</name>
</gene>
<dbReference type="GO" id="GO:0009535">
    <property type="term" value="C:chloroplast thylakoid membrane"/>
    <property type="evidence" value="ECO:0007669"/>
    <property type="project" value="TreeGrafter"/>
</dbReference>
<dbReference type="PANTHER" id="PTHR33222:SF4">
    <property type="entry name" value="PROTEIN CURVATURE THYLAKOID 1A, CHLOROPLASTIC"/>
    <property type="match status" value="1"/>
</dbReference>
<dbReference type="PANTHER" id="PTHR33222">
    <property type="match status" value="1"/>
</dbReference>
<accession>A0A328EBX1</accession>
<keyword evidence="5" id="KW-1185">Reference proteome</keyword>
<feature type="transmembrane region" description="Helical" evidence="2">
    <location>
        <begin position="95"/>
        <end position="116"/>
    </location>
</feature>
<name>A0A328EBX1_9ASTE</name>
<proteinExistence type="predicted"/>
<keyword evidence="2" id="KW-0472">Membrane</keyword>
<keyword evidence="2" id="KW-0812">Transmembrane</keyword>
<evidence type="ECO:0000313" key="5">
    <source>
        <dbReference type="Proteomes" id="UP000249390"/>
    </source>
</evidence>
<comment type="caution">
    <text evidence="4">The sequence shown here is derived from an EMBL/GenBank/DDBJ whole genome shotgun (WGS) entry which is preliminary data.</text>
</comment>
<dbReference type="InterPro" id="IPR025564">
    <property type="entry name" value="CAAD_dom"/>
</dbReference>
<comment type="subcellular location">
    <subcellularLocation>
        <location evidence="1">Membrane</location>
        <topology evidence="1">Multi-pass membrane protein</topology>
    </subcellularLocation>
</comment>
<dbReference type="Pfam" id="PF14159">
    <property type="entry name" value="CAAD"/>
    <property type="match status" value="1"/>
</dbReference>
<sequence>MATAASSSMAAPAAVLNPRPTAAPFRRCAFPRLRPPPISVPSFHASFKLAEHRRSSCLQVKASSSPKDTSAVIDAEELFADLKEKWDAIENKSTVLAYGGGAIFAVWLSSTVVGAINSVPLVRILRAPLYELCVVISGHCSTCFFAYAIFFSSSPATQSDGVGGARVFRVVCVPLPSLQVKQERISRRH</sequence>
<evidence type="ECO:0000256" key="1">
    <source>
        <dbReference type="ARBA" id="ARBA00004141"/>
    </source>
</evidence>
<evidence type="ECO:0000313" key="4">
    <source>
        <dbReference type="EMBL" id="RAL54188.1"/>
    </source>
</evidence>
<feature type="transmembrane region" description="Helical" evidence="2">
    <location>
        <begin position="128"/>
        <end position="150"/>
    </location>
</feature>
<evidence type="ECO:0000256" key="2">
    <source>
        <dbReference type="SAM" id="Phobius"/>
    </source>
</evidence>
<evidence type="ECO:0000259" key="3">
    <source>
        <dbReference type="Pfam" id="PF14159"/>
    </source>
</evidence>
<keyword evidence="2" id="KW-1133">Transmembrane helix</keyword>
<organism evidence="4 5">
    <name type="scientific">Cuscuta australis</name>
    <dbReference type="NCBI Taxonomy" id="267555"/>
    <lineage>
        <taxon>Eukaryota</taxon>
        <taxon>Viridiplantae</taxon>
        <taxon>Streptophyta</taxon>
        <taxon>Embryophyta</taxon>
        <taxon>Tracheophyta</taxon>
        <taxon>Spermatophyta</taxon>
        <taxon>Magnoliopsida</taxon>
        <taxon>eudicotyledons</taxon>
        <taxon>Gunneridae</taxon>
        <taxon>Pentapetalae</taxon>
        <taxon>asterids</taxon>
        <taxon>lamiids</taxon>
        <taxon>Solanales</taxon>
        <taxon>Convolvulaceae</taxon>
        <taxon>Cuscuteae</taxon>
        <taxon>Cuscuta</taxon>
        <taxon>Cuscuta subgen. Grammica</taxon>
        <taxon>Cuscuta sect. Cleistogrammica</taxon>
    </lineage>
</organism>
<feature type="domain" description="Cyanobacterial aminoacyl-tRNA synthetase CAAD" evidence="3">
    <location>
        <begin position="81"/>
        <end position="123"/>
    </location>
</feature>
<protein>
    <recommendedName>
        <fullName evidence="3">Cyanobacterial aminoacyl-tRNA synthetase CAAD domain-containing protein</fullName>
    </recommendedName>
</protein>
<reference evidence="4 5" key="1">
    <citation type="submission" date="2018-06" db="EMBL/GenBank/DDBJ databases">
        <title>The Genome of Cuscuta australis (Dodder) Provides Insight into the Evolution of Plant Parasitism.</title>
        <authorList>
            <person name="Liu H."/>
        </authorList>
    </citation>
    <scope>NUCLEOTIDE SEQUENCE [LARGE SCALE GENOMIC DNA]</scope>
    <source>
        <strain evidence="5">cv. Yunnan</strain>
        <tissue evidence="4">Vines</tissue>
    </source>
</reference>
<dbReference type="InterPro" id="IPR033344">
    <property type="entry name" value="CURT1"/>
</dbReference>
<dbReference type="AlphaFoldDB" id="A0A328EBX1"/>
<dbReference type="Proteomes" id="UP000249390">
    <property type="component" value="Unassembled WGS sequence"/>
</dbReference>